<dbReference type="EMBL" id="CABVPL010000002">
    <property type="protein sequence ID" value="VWB09790.1"/>
    <property type="molecule type" value="Genomic_DNA"/>
</dbReference>
<evidence type="ECO:0000313" key="3">
    <source>
        <dbReference type="Proteomes" id="UP000430232"/>
    </source>
</evidence>
<dbReference type="Proteomes" id="UP000430232">
    <property type="component" value="Unassembled WGS sequence"/>
</dbReference>
<dbReference type="GeneID" id="99787542"/>
<reference evidence="1 3" key="1">
    <citation type="submission" date="2019-09" db="EMBL/GenBank/DDBJ databases">
        <title>Draft genome sequences of 48 bacterial type strains from the CCUG.</title>
        <authorList>
            <person name="Tunovic T."/>
            <person name="Pineiro-Iglesias B."/>
            <person name="Unosson C."/>
            <person name="Inganas E."/>
            <person name="Ohlen M."/>
            <person name="Cardew S."/>
            <person name="Jensie-Markopoulos S."/>
            <person name="Salva-Serra F."/>
            <person name="Jaen-Luchoro D."/>
            <person name="Karlsson R."/>
            <person name="Svensson-Stadler L."/>
            <person name="Chun J."/>
            <person name="Moore E."/>
        </authorList>
    </citation>
    <scope>NUCLEOTIDE SEQUENCE [LARGE SCALE GENOMIC DNA]</scope>
    <source>
        <strain evidence="1 3">CCUG 54555</strain>
    </source>
</reference>
<evidence type="ECO:0000313" key="1">
    <source>
        <dbReference type="EMBL" id="KAB0631498.1"/>
    </source>
</evidence>
<accession>A0A6H9TBW6</accession>
<keyword evidence="3" id="KW-1185">Reference proteome</keyword>
<dbReference type="RefSeq" id="WP_151068440.1">
    <property type="nucleotide sequence ID" value="NZ_CABVPL010000002.1"/>
</dbReference>
<name>A0A6H9TBW6_9BURK</name>
<evidence type="ECO:0000313" key="4">
    <source>
        <dbReference type="Proteomes" id="UP000494222"/>
    </source>
</evidence>
<dbReference type="EMBL" id="VZOJ01000161">
    <property type="protein sequence ID" value="KAB0631498.1"/>
    <property type="molecule type" value="Genomic_DNA"/>
</dbReference>
<sequence length="74" mass="8546">MQTLTIKHYCGYAVSPFAHRLPDGSFSSNLTLRRAGPRTDDALYEFYSLDYFNSEEAALRHSDDWARDWIDARG</sequence>
<proteinExistence type="predicted"/>
<dbReference type="OrthoDB" id="9025276at2"/>
<evidence type="ECO:0000313" key="2">
    <source>
        <dbReference type="EMBL" id="VWB09790.1"/>
    </source>
</evidence>
<reference evidence="2 4" key="2">
    <citation type="submission" date="2019-09" db="EMBL/GenBank/DDBJ databases">
        <authorList>
            <person name="Depoorter E."/>
        </authorList>
    </citation>
    <scope>NUCLEOTIDE SEQUENCE [LARGE SCALE GENOMIC DNA]</scope>
    <source>
        <strain evidence="2">LMG 24064</strain>
    </source>
</reference>
<protein>
    <submittedName>
        <fullName evidence="2">Transcriptional regulator</fullName>
    </submittedName>
</protein>
<dbReference type="Proteomes" id="UP000494222">
    <property type="component" value="Unassembled WGS sequence"/>
</dbReference>
<dbReference type="AlphaFoldDB" id="A0A6H9TBW6"/>
<gene>
    <name evidence="2" type="ORF">BLA24064_00271</name>
    <name evidence="1" type="ORF">F7R21_31530</name>
</gene>
<organism evidence="1 3">
    <name type="scientific">Burkholderia latens</name>
    <dbReference type="NCBI Taxonomy" id="488446"/>
    <lineage>
        <taxon>Bacteria</taxon>
        <taxon>Pseudomonadati</taxon>
        <taxon>Pseudomonadota</taxon>
        <taxon>Betaproteobacteria</taxon>
        <taxon>Burkholderiales</taxon>
        <taxon>Burkholderiaceae</taxon>
        <taxon>Burkholderia</taxon>
        <taxon>Burkholderia cepacia complex</taxon>
    </lineage>
</organism>